<dbReference type="NCBIfam" id="TIGR00746">
    <property type="entry name" value="arcC"/>
    <property type="match status" value="1"/>
</dbReference>
<accession>A0A7X6N0N2</accession>
<evidence type="ECO:0000256" key="1">
    <source>
        <dbReference type="ARBA" id="ARBA00005118"/>
    </source>
</evidence>
<keyword evidence="6 9" id="KW-0418">Kinase</keyword>
<dbReference type="UniPathway" id="UPA00996">
    <property type="reaction ID" value="UER00366"/>
</dbReference>
<organism evidence="11 12">
    <name type="scientific">Periweissella fabalis</name>
    <dbReference type="NCBI Taxonomy" id="1070421"/>
    <lineage>
        <taxon>Bacteria</taxon>
        <taxon>Bacillati</taxon>
        <taxon>Bacillota</taxon>
        <taxon>Bacilli</taxon>
        <taxon>Lactobacillales</taxon>
        <taxon>Lactobacillaceae</taxon>
        <taxon>Periweissella</taxon>
    </lineage>
</organism>
<dbReference type="GO" id="GO:0005829">
    <property type="term" value="C:cytosol"/>
    <property type="evidence" value="ECO:0007669"/>
    <property type="project" value="TreeGrafter"/>
</dbReference>
<gene>
    <name evidence="11" type="primary">arcC</name>
    <name evidence="11" type="ORF">HF964_02145</name>
</gene>
<keyword evidence="12" id="KW-1185">Reference proteome</keyword>
<dbReference type="PANTHER" id="PTHR30409:SF1">
    <property type="entry name" value="CARBAMATE KINASE-RELATED"/>
    <property type="match status" value="1"/>
</dbReference>
<dbReference type="CDD" id="cd04235">
    <property type="entry name" value="AAK_CK"/>
    <property type="match status" value="1"/>
</dbReference>
<protein>
    <recommendedName>
        <fullName evidence="3 8">Carbamate kinase</fullName>
    </recommendedName>
</protein>
<feature type="domain" description="Aspartate/glutamate/uridylate kinase" evidence="10">
    <location>
        <begin position="3"/>
        <end position="296"/>
    </location>
</feature>
<dbReference type="InterPro" id="IPR003964">
    <property type="entry name" value="Carb_kinase"/>
</dbReference>
<evidence type="ECO:0000256" key="6">
    <source>
        <dbReference type="ARBA" id="ARBA00022777"/>
    </source>
</evidence>
<dbReference type="AlphaFoldDB" id="A0A7X6N0N2"/>
<comment type="pathway">
    <text evidence="1">Metabolic intermediate metabolism; carbamoyl phosphate degradation; CO(2) and NH(3) from carbamoyl phosphate: step 1/1.</text>
</comment>
<dbReference type="PANTHER" id="PTHR30409">
    <property type="entry name" value="CARBAMATE KINASE"/>
    <property type="match status" value="1"/>
</dbReference>
<dbReference type="Pfam" id="PF00696">
    <property type="entry name" value="AA_kinase"/>
    <property type="match status" value="1"/>
</dbReference>
<evidence type="ECO:0000313" key="11">
    <source>
        <dbReference type="EMBL" id="NKZ23608.1"/>
    </source>
</evidence>
<dbReference type="NCBIfam" id="NF009007">
    <property type="entry name" value="PRK12352.1"/>
    <property type="match status" value="1"/>
</dbReference>
<comment type="caution">
    <text evidence="11">The sequence shown here is derived from an EMBL/GenBank/DDBJ whole genome shotgun (WGS) entry which is preliminary data.</text>
</comment>
<evidence type="ECO:0000256" key="3">
    <source>
        <dbReference type="ARBA" id="ARBA00013070"/>
    </source>
</evidence>
<dbReference type="Gene3D" id="3.40.1160.10">
    <property type="entry name" value="Acetylglutamate kinase-like"/>
    <property type="match status" value="1"/>
</dbReference>
<evidence type="ECO:0000259" key="10">
    <source>
        <dbReference type="Pfam" id="PF00696"/>
    </source>
</evidence>
<comment type="similarity">
    <text evidence="2 9">Belongs to the carbamate kinase family.</text>
</comment>
<dbReference type="RefSeq" id="WP_168721393.1">
    <property type="nucleotide sequence ID" value="NZ_JAAXPN010000001.1"/>
</dbReference>
<evidence type="ECO:0000256" key="4">
    <source>
        <dbReference type="ARBA" id="ARBA00022503"/>
    </source>
</evidence>
<dbReference type="SUPFAM" id="SSF53633">
    <property type="entry name" value="Carbamate kinase-like"/>
    <property type="match status" value="1"/>
</dbReference>
<dbReference type="InterPro" id="IPR036393">
    <property type="entry name" value="AceGlu_kinase-like_sf"/>
</dbReference>
<name>A0A7X6N0N2_9LACO</name>
<sequence length="314" mass="33736">MTKRIVVALGGNAILTKDASATAQQLALIKTANQLAALLTANSDWQVIITHGNGPQVGNLLLQQQRGSNKDIPAMPLYTVGAMTQGAIGFWLANALNQAFMEHGLDHQVVSLITRTIVDGQDKAFQRPTKPIGPFYSPKMAEHLQGLHPDWTILADAGRGYRRMVPSPQPLDIIEAPIIQHLVSQGITLIAAGGGGIPVVRVGNSYAGIDAVIDKDYSAAKLAELVDADILLMLTTVQNVYLNYDTPQQTKLTHLTVAQAQQFLDEGHFAPGSMQPKIQAAMNFVRRTDKTAVITSLDNVTGYLQSGLGTIITN</sequence>
<keyword evidence="5 9" id="KW-0808">Transferase</keyword>
<keyword evidence="4" id="KW-0056">Arginine metabolism</keyword>
<dbReference type="InterPro" id="IPR001048">
    <property type="entry name" value="Asp/Glu/Uridylate_kinase"/>
</dbReference>
<reference evidence="11 12" key="1">
    <citation type="submission" date="2020-04" db="EMBL/GenBank/DDBJ databases">
        <title>MicrobeNet Type strains.</title>
        <authorList>
            <person name="Nicholson A.C."/>
        </authorList>
    </citation>
    <scope>NUCLEOTIDE SEQUENCE [LARGE SCALE GENOMIC DNA]</scope>
    <source>
        <strain evidence="11 12">CCUG 61472</strain>
    </source>
</reference>
<dbReference type="Proteomes" id="UP000549765">
    <property type="component" value="Unassembled WGS sequence"/>
</dbReference>
<evidence type="ECO:0000256" key="9">
    <source>
        <dbReference type="PIRNR" id="PIRNR000723"/>
    </source>
</evidence>
<evidence type="ECO:0000256" key="7">
    <source>
        <dbReference type="ARBA" id="ARBA00048467"/>
    </source>
</evidence>
<evidence type="ECO:0000256" key="8">
    <source>
        <dbReference type="NCBIfam" id="TIGR00746"/>
    </source>
</evidence>
<dbReference type="PIRSF" id="PIRSF000723">
    <property type="entry name" value="Carbamate_kin"/>
    <property type="match status" value="1"/>
</dbReference>
<proteinExistence type="inferred from homology"/>
<dbReference type="GO" id="GO:0019546">
    <property type="term" value="P:L-arginine deiminase pathway"/>
    <property type="evidence" value="ECO:0007669"/>
    <property type="project" value="TreeGrafter"/>
</dbReference>
<dbReference type="PRINTS" id="PR01469">
    <property type="entry name" value="CARBMTKINASE"/>
</dbReference>
<comment type="catalytic activity">
    <reaction evidence="7">
        <text>hydrogencarbonate + NH4(+) + ATP = carbamoyl phosphate + ADP + H2O + H(+)</text>
        <dbReference type="Rhea" id="RHEA:10152"/>
        <dbReference type="ChEBI" id="CHEBI:15377"/>
        <dbReference type="ChEBI" id="CHEBI:15378"/>
        <dbReference type="ChEBI" id="CHEBI:17544"/>
        <dbReference type="ChEBI" id="CHEBI:28938"/>
        <dbReference type="ChEBI" id="CHEBI:30616"/>
        <dbReference type="ChEBI" id="CHEBI:58228"/>
        <dbReference type="ChEBI" id="CHEBI:456216"/>
        <dbReference type="EC" id="2.7.2.2"/>
    </reaction>
</comment>
<evidence type="ECO:0000256" key="2">
    <source>
        <dbReference type="ARBA" id="ARBA00011066"/>
    </source>
</evidence>
<dbReference type="FunFam" id="3.40.1160.10:FF:000007">
    <property type="entry name" value="Carbamate kinase"/>
    <property type="match status" value="1"/>
</dbReference>
<evidence type="ECO:0000256" key="5">
    <source>
        <dbReference type="ARBA" id="ARBA00022679"/>
    </source>
</evidence>
<dbReference type="EMBL" id="JAAXPN010000001">
    <property type="protein sequence ID" value="NKZ23608.1"/>
    <property type="molecule type" value="Genomic_DNA"/>
</dbReference>
<dbReference type="GO" id="GO:0008804">
    <property type="term" value="F:carbamate kinase activity"/>
    <property type="evidence" value="ECO:0007669"/>
    <property type="project" value="UniProtKB-UniRule"/>
</dbReference>
<evidence type="ECO:0000313" key="12">
    <source>
        <dbReference type="Proteomes" id="UP000549765"/>
    </source>
</evidence>